<dbReference type="PANTHER" id="PTHR32060:SF30">
    <property type="entry name" value="CARBOXY-TERMINAL PROCESSING PROTEASE CTPA"/>
    <property type="match status" value="1"/>
</dbReference>
<dbReference type="InterPro" id="IPR036034">
    <property type="entry name" value="PDZ_sf"/>
</dbReference>
<dbReference type="Pfam" id="PF22694">
    <property type="entry name" value="CtpB_N-like"/>
    <property type="match status" value="1"/>
</dbReference>
<dbReference type="Gene3D" id="3.90.226.10">
    <property type="entry name" value="2-enoyl-CoA Hydratase, Chain A, domain 1"/>
    <property type="match status" value="1"/>
</dbReference>
<dbReference type="SMART" id="SM00245">
    <property type="entry name" value="TSPc"/>
    <property type="match status" value="1"/>
</dbReference>
<evidence type="ECO:0000256" key="1">
    <source>
        <dbReference type="ARBA" id="ARBA00009179"/>
    </source>
</evidence>
<dbReference type="SUPFAM" id="SSF52096">
    <property type="entry name" value="ClpP/crotonase"/>
    <property type="match status" value="1"/>
</dbReference>
<dbReference type="PANTHER" id="PTHR32060">
    <property type="entry name" value="TAIL-SPECIFIC PROTEASE"/>
    <property type="match status" value="1"/>
</dbReference>
<feature type="domain" description="PDZ" evidence="7">
    <location>
        <begin position="112"/>
        <end position="181"/>
    </location>
</feature>
<dbReference type="SMART" id="SM00228">
    <property type="entry name" value="PDZ"/>
    <property type="match status" value="1"/>
</dbReference>
<dbReference type="PROSITE" id="PS50106">
    <property type="entry name" value="PDZ"/>
    <property type="match status" value="1"/>
</dbReference>
<keyword evidence="2 5" id="KW-0645">Protease</keyword>
<accession>A0ABN4HP16</accession>
<evidence type="ECO:0000313" key="9">
    <source>
        <dbReference type="Proteomes" id="UP000063965"/>
    </source>
</evidence>
<dbReference type="GO" id="GO:0006508">
    <property type="term" value="P:proteolysis"/>
    <property type="evidence" value="ECO:0007669"/>
    <property type="project" value="UniProtKB-KW"/>
</dbReference>
<evidence type="ECO:0000256" key="3">
    <source>
        <dbReference type="ARBA" id="ARBA00022801"/>
    </source>
</evidence>
<sequence>MKLRWSISRNKLRSISKGKIVFVTSFFGLGLSFLTSTLAIPHPLLPTITPTQIENQNDELSKKDIQRFLTTIALIHRYYIKNVDNDELFNSAISGMIASLDPHSSYLDTNDLKELKTTVSGEFVGIGIELTLSKDRLLKVISPLDDSPAARAEIKPNDFILKINGQLVQNMSLPEAVSRIKGKKGTSVTLTVLRKFRDKPLIFNITREPIHLISVKSKMLEPGYGYVQITFFQGPVVTQLHEAISKLKTESNSHLKGLVLDLRNNPGGLLDVSAGVADSFLDSNKIHQYNDYIVYTKGRVPGADIEIKATPGDLIPNTPMVLLINGGSASASEIVAGALQDYKRAIIMGTPSFGKGSVQTVLPIGHDDAIKLTTALYYTPAGREIQEKGIIPNVTVPEFTIKPAEMGLTLDEADFQNHLPNDMVKSSKTAVEQEKKLLEAQLELAKTDYQLYEALLMLHGLNAHS</sequence>
<keyword evidence="4 5" id="KW-0720">Serine protease</keyword>
<evidence type="ECO:0000256" key="6">
    <source>
        <dbReference type="SAM" id="Coils"/>
    </source>
</evidence>
<evidence type="ECO:0000259" key="7">
    <source>
        <dbReference type="PROSITE" id="PS50106"/>
    </source>
</evidence>
<dbReference type="Proteomes" id="UP000063965">
    <property type="component" value="Chromosome"/>
</dbReference>
<protein>
    <submittedName>
        <fullName evidence="8">Carboxy-terminal processing protease</fullName>
    </submittedName>
</protein>
<dbReference type="Pfam" id="PF17820">
    <property type="entry name" value="PDZ_6"/>
    <property type="match status" value="1"/>
</dbReference>
<proteinExistence type="inferred from homology"/>
<feature type="coiled-coil region" evidence="6">
    <location>
        <begin position="428"/>
        <end position="455"/>
    </location>
</feature>
<comment type="similarity">
    <text evidence="1 5">Belongs to the peptidase S41A family.</text>
</comment>
<reference evidence="8 9" key="1">
    <citation type="journal article" date="2015" name="Genome Biol. Evol.">
        <title>Distinctive Genome Reduction Rates Revealed by Genomic Analyses of Two Coxiella-Like Endosymbionts in Ticks.</title>
        <authorList>
            <person name="Gottlieb Y."/>
            <person name="Lalzar I."/>
            <person name="Klasson L."/>
        </authorList>
    </citation>
    <scope>NUCLEOTIDE SEQUENCE [LARGE SCALE GENOMIC DNA]</scope>
    <source>
        <strain evidence="8 9">CRt</strain>
    </source>
</reference>
<organism evidence="8 9">
    <name type="scientific">Candidatus Coxiella mudrowiae</name>
    <dbReference type="NCBI Taxonomy" id="2054173"/>
    <lineage>
        <taxon>Bacteria</taxon>
        <taxon>Pseudomonadati</taxon>
        <taxon>Pseudomonadota</taxon>
        <taxon>Gammaproteobacteria</taxon>
        <taxon>Legionellales</taxon>
        <taxon>Coxiellaceae</taxon>
        <taxon>Coxiella</taxon>
    </lineage>
</organism>
<dbReference type="InterPro" id="IPR004447">
    <property type="entry name" value="Peptidase_S41A"/>
</dbReference>
<dbReference type="GO" id="GO:0008233">
    <property type="term" value="F:peptidase activity"/>
    <property type="evidence" value="ECO:0007669"/>
    <property type="project" value="UniProtKB-KW"/>
</dbReference>
<evidence type="ECO:0000256" key="2">
    <source>
        <dbReference type="ARBA" id="ARBA00022670"/>
    </source>
</evidence>
<dbReference type="InterPro" id="IPR001478">
    <property type="entry name" value="PDZ"/>
</dbReference>
<dbReference type="EMBL" id="CP011126">
    <property type="protein sequence ID" value="AKQ33288.1"/>
    <property type="molecule type" value="Genomic_DNA"/>
</dbReference>
<evidence type="ECO:0000256" key="4">
    <source>
        <dbReference type="ARBA" id="ARBA00022825"/>
    </source>
</evidence>
<dbReference type="SUPFAM" id="SSF50156">
    <property type="entry name" value="PDZ domain-like"/>
    <property type="match status" value="1"/>
</dbReference>
<name>A0ABN4HP16_9COXI</name>
<dbReference type="InterPro" id="IPR041489">
    <property type="entry name" value="PDZ_6"/>
</dbReference>
<dbReference type="InterPro" id="IPR055210">
    <property type="entry name" value="CtpA/B_N"/>
</dbReference>
<keyword evidence="6" id="KW-0175">Coiled coil</keyword>
<dbReference type="CDD" id="cd07560">
    <property type="entry name" value="Peptidase_S41_CPP"/>
    <property type="match status" value="1"/>
</dbReference>
<evidence type="ECO:0000313" key="8">
    <source>
        <dbReference type="EMBL" id="AKQ33288.1"/>
    </source>
</evidence>
<keyword evidence="3 5" id="KW-0378">Hydrolase</keyword>
<dbReference type="Gene3D" id="2.30.42.10">
    <property type="match status" value="1"/>
</dbReference>
<dbReference type="NCBIfam" id="TIGR00225">
    <property type="entry name" value="prc"/>
    <property type="match status" value="1"/>
</dbReference>
<dbReference type="Gene3D" id="3.30.750.44">
    <property type="match status" value="1"/>
</dbReference>
<dbReference type="InterPro" id="IPR005151">
    <property type="entry name" value="Tail-specific_protease"/>
</dbReference>
<dbReference type="Pfam" id="PF03572">
    <property type="entry name" value="Peptidase_S41"/>
    <property type="match status" value="1"/>
</dbReference>
<keyword evidence="9" id="KW-1185">Reference proteome</keyword>
<dbReference type="InterPro" id="IPR029045">
    <property type="entry name" value="ClpP/crotonase-like_dom_sf"/>
</dbReference>
<evidence type="ECO:0000256" key="5">
    <source>
        <dbReference type="RuleBase" id="RU004404"/>
    </source>
</evidence>
<dbReference type="CDD" id="cd06782">
    <property type="entry name" value="cpPDZ_CPP-like"/>
    <property type="match status" value="1"/>
</dbReference>
<gene>
    <name evidence="8" type="primary">cptA</name>
    <name evidence="8" type="ORF">CleRT_03050</name>
</gene>